<evidence type="ECO:0000256" key="3">
    <source>
        <dbReference type="ARBA" id="ARBA00033439"/>
    </source>
</evidence>
<feature type="non-terminal residue" evidence="5">
    <location>
        <position position="1"/>
    </location>
</feature>
<comment type="similarity">
    <text evidence="1">Belongs to the dynein heavy chain family.</text>
</comment>
<evidence type="ECO:0000256" key="1">
    <source>
        <dbReference type="ARBA" id="ARBA00008887"/>
    </source>
</evidence>
<dbReference type="PANTHER" id="PTHR46532:SF4">
    <property type="entry name" value="AAA+ ATPASE DOMAIN-CONTAINING PROTEIN"/>
    <property type="match status" value="1"/>
</dbReference>
<dbReference type="GO" id="GO:0051959">
    <property type="term" value="F:dynein light intermediate chain binding"/>
    <property type="evidence" value="ECO:0007669"/>
    <property type="project" value="InterPro"/>
</dbReference>
<evidence type="ECO:0000313" key="5">
    <source>
        <dbReference type="EMBL" id="JAP96429.1"/>
    </source>
</evidence>
<gene>
    <name evidence="5" type="ORF">TPC1_10246</name>
</gene>
<dbReference type="PANTHER" id="PTHR46532">
    <property type="entry name" value="MALE FERTILITY FACTOR KL5"/>
    <property type="match status" value="1"/>
</dbReference>
<accession>A0A146KMZ3</accession>
<dbReference type="InterPro" id="IPR026983">
    <property type="entry name" value="DHC"/>
</dbReference>
<feature type="domain" description="Dynein 2 heavy chain 1 cytoplasmic ATPase lid" evidence="4">
    <location>
        <begin position="2"/>
        <end position="95"/>
    </location>
</feature>
<evidence type="ECO:0000256" key="2">
    <source>
        <dbReference type="ARBA" id="ARBA00022197"/>
    </source>
</evidence>
<feature type="non-terminal residue" evidence="5">
    <location>
        <position position="108"/>
    </location>
</feature>
<reference evidence="5" key="1">
    <citation type="submission" date="2015-07" db="EMBL/GenBank/DDBJ databases">
        <title>Adaptation to a free-living lifestyle via gene acquisitions in the diplomonad Trepomonas sp. PC1.</title>
        <authorList>
            <person name="Xu F."/>
            <person name="Jerlstrom-Hultqvist J."/>
            <person name="Kolisko M."/>
            <person name="Simpson A.G.B."/>
            <person name="Roger A.J."/>
            <person name="Svard S.G."/>
            <person name="Andersson J.O."/>
        </authorList>
    </citation>
    <scope>NUCLEOTIDE SEQUENCE</scope>
    <source>
        <strain evidence="5">PC1</strain>
    </source>
</reference>
<dbReference type="GO" id="GO:0005858">
    <property type="term" value="C:axonemal dynein complex"/>
    <property type="evidence" value="ECO:0007669"/>
    <property type="project" value="TreeGrafter"/>
</dbReference>
<dbReference type="EMBL" id="GDID01000177">
    <property type="protein sequence ID" value="JAP96429.1"/>
    <property type="molecule type" value="Transcribed_RNA"/>
</dbReference>
<dbReference type="GO" id="GO:0007018">
    <property type="term" value="P:microtubule-based movement"/>
    <property type="evidence" value="ECO:0007669"/>
    <property type="project" value="InterPro"/>
</dbReference>
<evidence type="ECO:0000259" key="4">
    <source>
        <dbReference type="Pfam" id="PF22597"/>
    </source>
</evidence>
<dbReference type="GO" id="GO:0045505">
    <property type="term" value="F:dynein intermediate chain binding"/>
    <property type="evidence" value="ECO:0007669"/>
    <property type="project" value="InterPro"/>
</dbReference>
<dbReference type="Pfam" id="PF22597">
    <property type="entry name" value="DYN_lid"/>
    <property type="match status" value="1"/>
</dbReference>
<organism evidence="5">
    <name type="scientific">Trepomonas sp. PC1</name>
    <dbReference type="NCBI Taxonomy" id="1076344"/>
    <lineage>
        <taxon>Eukaryota</taxon>
        <taxon>Metamonada</taxon>
        <taxon>Diplomonadida</taxon>
        <taxon>Hexamitidae</taxon>
        <taxon>Hexamitinae</taxon>
        <taxon>Trepomonas</taxon>
    </lineage>
</organism>
<name>A0A146KMZ3_9EUKA</name>
<dbReference type="Gene3D" id="1.20.920.30">
    <property type="match status" value="1"/>
</dbReference>
<sequence length="108" mass="12505">TFVQAVLNSRCPNLVDKADLIAKTMVDIYTKVSNNLTTEQQQHYIYSPRELTRWSRGLMTGILASNTYSMNDIAKLVFHEGLRLFLDRLVLNEEKVWLLGEIYKIVVE</sequence>
<dbReference type="InterPro" id="IPR054354">
    <property type="entry name" value="DYNC2H1-like_lid"/>
</dbReference>
<protein>
    <recommendedName>
        <fullName evidence="2">Dynein heavy chain, cytoplasmic</fullName>
    </recommendedName>
    <alternativeName>
        <fullName evidence="3">Dynein heavy chain, cytosolic</fullName>
    </alternativeName>
</protein>
<proteinExistence type="inferred from homology"/>
<dbReference type="AlphaFoldDB" id="A0A146KMZ3"/>